<evidence type="ECO:0000256" key="3">
    <source>
        <dbReference type="ARBA" id="ARBA00022630"/>
    </source>
</evidence>
<dbReference type="InterPro" id="IPR000719">
    <property type="entry name" value="Prot_kinase_dom"/>
</dbReference>
<evidence type="ECO:0000259" key="7">
    <source>
        <dbReference type="PROSITE" id="PS50011"/>
    </source>
</evidence>
<keyword evidence="4" id="KW-0274">FAD</keyword>
<protein>
    <recommendedName>
        <fullName evidence="7">Protein kinase domain-containing protein</fullName>
    </recommendedName>
</protein>
<dbReference type="GO" id="GO:0004672">
    <property type="term" value="F:protein kinase activity"/>
    <property type="evidence" value="ECO:0007669"/>
    <property type="project" value="InterPro"/>
</dbReference>
<dbReference type="SMART" id="SM00220">
    <property type="entry name" value="S_TKc"/>
    <property type="match status" value="1"/>
</dbReference>
<organism evidence="8">
    <name type="scientific">Medioppia subpectinata</name>
    <dbReference type="NCBI Taxonomy" id="1979941"/>
    <lineage>
        <taxon>Eukaryota</taxon>
        <taxon>Metazoa</taxon>
        <taxon>Ecdysozoa</taxon>
        <taxon>Arthropoda</taxon>
        <taxon>Chelicerata</taxon>
        <taxon>Arachnida</taxon>
        <taxon>Acari</taxon>
        <taxon>Acariformes</taxon>
        <taxon>Sarcoptiformes</taxon>
        <taxon>Oribatida</taxon>
        <taxon>Brachypylina</taxon>
        <taxon>Oppioidea</taxon>
        <taxon>Oppiidae</taxon>
        <taxon>Medioppia</taxon>
    </lineage>
</organism>
<dbReference type="OrthoDB" id="5985221at2759"/>
<dbReference type="GO" id="GO:0005782">
    <property type="term" value="C:peroxisomal matrix"/>
    <property type="evidence" value="ECO:0007669"/>
    <property type="project" value="UniProtKB-SubCell"/>
</dbReference>
<evidence type="ECO:0000256" key="2">
    <source>
        <dbReference type="ARBA" id="ARBA00004253"/>
    </source>
</evidence>
<sequence length="622" mass="69040">MRGGMHPRRQRGSRLMALSQVSLTPVEQAHPRDGHLMDAPIEEVDPYPILAPIRTSGLPTGALPATPAARPMRTTDEGEWQQWAQTQRADEWHFPTAAHSGEWGAPHTQYTPQATNMDDMYIGDLSRFPQTPYPSSGLSMSRFGENADSASSDELSPVATPTPSSGHSSRGSSVMGAQQSQQWPAMDQTVGQSSGLATGGAQFIPAIPLATPRDRLVSDFRRMGAGEMPEGSISGTSAEIYVNSSGEELPSDMEEDNQNMALNVKTQMDLQTLWDKGFEIDFSQTGKLGSGVQGVAYRGVYNQRIYGLSTTEGSRLKGVVAGRGFAAKYVQFTINLGKKRYIINNKDPNIKPIVSYDRMFLAMDLAESSLYDFGQAGRITQRLAIKFAQEMCAGMNYMHSQSILHLDPTYGNVLVFRDDQNAGDFVAKWSDFDTGVFRSLYQRWGIRIEDNEFEHYRRNDLERLARLINDMALFAPVLTQLAHQITNNADSLQQIVDDFNRWVGLEFTPNTTGDGSVGLIYPYLPGKTDPKRVRRWGGRVVQKRINDIKELCGKYDIAINCTGIVANKFCGDNKVHPIRGQIYRIYAPWIKHGVMAGAHYILPNSDTVVLGGTKQAHNWSRE</sequence>
<feature type="compositionally biased region" description="Polar residues" evidence="6">
    <location>
        <begin position="148"/>
        <end position="163"/>
    </location>
</feature>
<dbReference type="Proteomes" id="UP000759131">
    <property type="component" value="Unassembled WGS sequence"/>
</dbReference>
<dbReference type="GO" id="GO:0003884">
    <property type="term" value="F:D-amino-acid oxidase activity"/>
    <property type="evidence" value="ECO:0007669"/>
    <property type="project" value="InterPro"/>
</dbReference>
<dbReference type="PANTHER" id="PTHR11530">
    <property type="entry name" value="D-AMINO ACID OXIDASE"/>
    <property type="match status" value="1"/>
</dbReference>
<dbReference type="SUPFAM" id="SSF56112">
    <property type="entry name" value="Protein kinase-like (PK-like)"/>
    <property type="match status" value="1"/>
</dbReference>
<keyword evidence="5" id="KW-0560">Oxidoreductase</keyword>
<dbReference type="EMBL" id="OC856988">
    <property type="protein sequence ID" value="CAD7624566.1"/>
    <property type="molecule type" value="Genomic_DNA"/>
</dbReference>
<comment type="subcellular location">
    <subcellularLocation>
        <location evidence="2">Peroxisome matrix</location>
    </subcellularLocation>
</comment>
<evidence type="ECO:0000256" key="4">
    <source>
        <dbReference type="ARBA" id="ARBA00022827"/>
    </source>
</evidence>
<evidence type="ECO:0000256" key="6">
    <source>
        <dbReference type="SAM" id="MobiDB-lite"/>
    </source>
</evidence>
<proteinExistence type="predicted"/>
<evidence type="ECO:0000313" key="9">
    <source>
        <dbReference type="Proteomes" id="UP000759131"/>
    </source>
</evidence>
<dbReference type="EMBL" id="CAJPIZ010002413">
    <property type="protein sequence ID" value="CAG2104996.1"/>
    <property type="molecule type" value="Genomic_DNA"/>
</dbReference>
<dbReference type="Gene3D" id="3.40.50.720">
    <property type="entry name" value="NAD(P)-binding Rossmann-like Domain"/>
    <property type="match status" value="1"/>
</dbReference>
<dbReference type="InterPro" id="IPR023209">
    <property type="entry name" value="DAO"/>
</dbReference>
<evidence type="ECO:0000313" key="8">
    <source>
        <dbReference type="EMBL" id="CAD7624566.1"/>
    </source>
</evidence>
<keyword evidence="3" id="KW-0285">Flavoprotein</keyword>
<accession>A0A7R9KMG1</accession>
<dbReference type="InterPro" id="IPR011009">
    <property type="entry name" value="Kinase-like_dom_sf"/>
</dbReference>
<feature type="compositionally biased region" description="Polar residues" evidence="6">
    <location>
        <begin position="175"/>
        <end position="194"/>
    </location>
</feature>
<keyword evidence="9" id="KW-1185">Reference proteome</keyword>
<reference evidence="8" key="1">
    <citation type="submission" date="2020-11" db="EMBL/GenBank/DDBJ databases">
        <authorList>
            <person name="Tran Van P."/>
        </authorList>
    </citation>
    <scope>NUCLEOTIDE SEQUENCE</scope>
</reference>
<evidence type="ECO:0000256" key="1">
    <source>
        <dbReference type="ARBA" id="ARBA00001974"/>
    </source>
</evidence>
<dbReference type="GO" id="GO:0005524">
    <property type="term" value="F:ATP binding"/>
    <property type="evidence" value="ECO:0007669"/>
    <property type="project" value="InterPro"/>
</dbReference>
<feature type="non-terminal residue" evidence="8">
    <location>
        <position position="1"/>
    </location>
</feature>
<dbReference type="PANTHER" id="PTHR11530:SF11">
    <property type="entry name" value="D-ASPARTATE OXIDASE"/>
    <property type="match status" value="1"/>
</dbReference>
<feature type="domain" description="Protein kinase" evidence="7">
    <location>
        <begin position="282"/>
        <end position="590"/>
    </location>
</feature>
<comment type="cofactor">
    <cofactor evidence="1">
        <name>FAD</name>
        <dbReference type="ChEBI" id="CHEBI:57692"/>
    </cofactor>
</comment>
<dbReference type="Gene3D" id="3.30.9.10">
    <property type="entry name" value="D-Amino Acid Oxidase, subunit A, domain 2"/>
    <property type="match status" value="1"/>
</dbReference>
<gene>
    <name evidence="8" type="ORF">OSB1V03_LOCUS5009</name>
</gene>
<feature type="region of interest" description="Disordered" evidence="6">
    <location>
        <begin position="126"/>
        <end position="194"/>
    </location>
</feature>
<dbReference type="GO" id="GO:0071949">
    <property type="term" value="F:FAD binding"/>
    <property type="evidence" value="ECO:0007669"/>
    <property type="project" value="InterPro"/>
</dbReference>
<dbReference type="PROSITE" id="PS50011">
    <property type="entry name" value="PROTEIN_KINASE_DOM"/>
    <property type="match status" value="1"/>
</dbReference>
<evidence type="ECO:0000256" key="5">
    <source>
        <dbReference type="ARBA" id="ARBA00023002"/>
    </source>
</evidence>
<feature type="compositionally biased region" description="Low complexity" evidence="6">
    <location>
        <begin position="164"/>
        <end position="173"/>
    </location>
</feature>
<dbReference type="Gene3D" id="1.10.510.10">
    <property type="entry name" value="Transferase(Phosphotransferase) domain 1"/>
    <property type="match status" value="1"/>
</dbReference>
<dbReference type="GO" id="GO:0019478">
    <property type="term" value="P:D-amino acid catabolic process"/>
    <property type="evidence" value="ECO:0007669"/>
    <property type="project" value="TreeGrafter"/>
</dbReference>
<dbReference type="SUPFAM" id="SSF54373">
    <property type="entry name" value="FAD-linked reductases, C-terminal domain"/>
    <property type="match status" value="1"/>
</dbReference>
<name>A0A7R9KMG1_9ACAR</name>
<dbReference type="AlphaFoldDB" id="A0A7R9KMG1"/>